<evidence type="ECO:0000259" key="1">
    <source>
        <dbReference type="Pfam" id="PF13649"/>
    </source>
</evidence>
<organism evidence="2 3">
    <name type="scientific">Cellulosimicrobium cellulans</name>
    <name type="common">Arthrobacter luteus</name>
    <dbReference type="NCBI Taxonomy" id="1710"/>
    <lineage>
        <taxon>Bacteria</taxon>
        <taxon>Bacillati</taxon>
        <taxon>Actinomycetota</taxon>
        <taxon>Actinomycetes</taxon>
        <taxon>Micrococcales</taxon>
        <taxon>Promicromonosporaceae</taxon>
        <taxon>Cellulosimicrobium</taxon>
    </lineage>
</organism>
<dbReference type="InterPro" id="IPR041698">
    <property type="entry name" value="Methyltransf_25"/>
</dbReference>
<reference evidence="2 3" key="1">
    <citation type="submission" date="2019-06" db="EMBL/GenBank/DDBJ databases">
        <title>Whole genome shotgun sequence of Cellulosimicrobium cellulans NBRC 15516.</title>
        <authorList>
            <person name="Hosoyama A."/>
            <person name="Uohara A."/>
            <person name="Ohji S."/>
            <person name="Ichikawa N."/>
        </authorList>
    </citation>
    <scope>NUCLEOTIDE SEQUENCE [LARGE SCALE GENOMIC DNA]</scope>
    <source>
        <strain evidence="2 3">NBRC 15516</strain>
    </source>
</reference>
<accession>A0A4Y4DZ82</accession>
<dbReference type="InterPro" id="IPR029063">
    <property type="entry name" value="SAM-dependent_MTases_sf"/>
</dbReference>
<dbReference type="PANTHER" id="PTHR43591">
    <property type="entry name" value="METHYLTRANSFERASE"/>
    <property type="match status" value="1"/>
</dbReference>
<dbReference type="RefSeq" id="WP_141390181.1">
    <property type="nucleotide sequence ID" value="NZ_BJNZ01000018.1"/>
</dbReference>
<sequence>MDAFTDRWVDKFSKVYDEEPLADICWVTTSVSPALQGLVIDQTIPRGSRVVDLGCGPGVHSIFLARHGMDVVGVDRSSGALERARQLADFYQAEVEFVEGDILDVPLPDATADVVHDSFVYHNVRPEARAQYVAEVARILKPGGLLVMTEFSDRMTPGTGPIRLTGDDMTLPWLEDFTVEELRRFRNLPTEKRPDQWHWLGLYTRRTAG</sequence>
<dbReference type="Pfam" id="PF13649">
    <property type="entry name" value="Methyltransf_25"/>
    <property type="match status" value="1"/>
</dbReference>
<protein>
    <recommendedName>
        <fullName evidence="1">Methyltransferase domain-containing protein</fullName>
    </recommendedName>
</protein>
<dbReference type="Gene3D" id="3.40.50.150">
    <property type="entry name" value="Vaccinia Virus protein VP39"/>
    <property type="match status" value="1"/>
</dbReference>
<feature type="domain" description="Methyltransferase" evidence="1">
    <location>
        <begin position="50"/>
        <end position="144"/>
    </location>
</feature>
<evidence type="ECO:0000313" key="2">
    <source>
        <dbReference type="EMBL" id="GED10739.1"/>
    </source>
</evidence>
<name>A0A4Y4DZ82_CELCE</name>
<gene>
    <name evidence="2" type="ORF">CCE02nite_27380</name>
</gene>
<dbReference type="EMBL" id="BJNZ01000018">
    <property type="protein sequence ID" value="GED10739.1"/>
    <property type="molecule type" value="Genomic_DNA"/>
</dbReference>
<proteinExistence type="predicted"/>
<dbReference type="Proteomes" id="UP000316659">
    <property type="component" value="Unassembled WGS sequence"/>
</dbReference>
<dbReference type="CDD" id="cd02440">
    <property type="entry name" value="AdoMet_MTases"/>
    <property type="match status" value="1"/>
</dbReference>
<dbReference type="SUPFAM" id="SSF53335">
    <property type="entry name" value="S-adenosyl-L-methionine-dependent methyltransferases"/>
    <property type="match status" value="1"/>
</dbReference>
<comment type="caution">
    <text evidence="2">The sequence shown here is derived from an EMBL/GenBank/DDBJ whole genome shotgun (WGS) entry which is preliminary data.</text>
</comment>
<dbReference type="AlphaFoldDB" id="A0A4Y4DZ82"/>
<evidence type="ECO:0000313" key="3">
    <source>
        <dbReference type="Proteomes" id="UP000316659"/>
    </source>
</evidence>